<feature type="compositionally biased region" description="Basic residues" evidence="1">
    <location>
        <begin position="125"/>
        <end position="136"/>
    </location>
</feature>
<evidence type="ECO:0000256" key="2">
    <source>
        <dbReference type="SAM" id="Phobius"/>
    </source>
</evidence>
<protein>
    <submittedName>
        <fullName evidence="3">Uncharacterized protein</fullName>
    </submittedName>
</protein>
<dbReference type="EMBL" id="CP097502">
    <property type="protein sequence ID" value="URD76186.1"/>
    <property type="molecule type" value="Genomic_DNA"/>
</dbReference>
<proteinExistence type="predicted"/>
<gene>
    <name evidence="3" type="ORF">MUK42_08394</name>
</gene>
<name>A0A9E7JCT8_9LILI</name>
<feature type="region of interest" description="Disordered" evidence="1">
    <location>
        <begin position="1"/>
        <end position="22"/>
    </location>
</feature>
<keyword evidence="2" id="KW-1133">Transmembrane helix</keyword>
<evidence type="ECO:0000313" key="4">
    <source>
        <dbReference type="Proteomes" id="UP001055439"/>
    </source>
</evidence>
<feature type="transmembrane region" description="Helical" evidence="2">
    <location>
        <begin position="75"/>
        <end position="94"/>
    </location>
</feature>
<feature type="region of interest" description="Disordered" evidence="1">
    <location>
        <begin position="104"/>
        <end position="142"/>
    </location>
</feature>
<dbReference type="AlphaFoldDB" id="A0A9E7JCT8"/>
<dbReference type="OrthoDB" id="1932652at2759"/>
<keyword evidence="2" id="KW-0472">Membrane</keyword>
<dbReference type="Proteomes" id="UP001055439">
    <property type="component" value="Chromosome 1"/>
</dbReference>
<evidence type="ECO:0000256" key="1">
    <source>
        <dbReference type="SAM" id="MobiDB-lite"/>
    </source>
</evidence>
<organism evidence="3 4">
    <name type="scientific">Musa troglodytarum</name>
    <name type="common">fe'i banana</name>
    <dbReference type="NCBI Taxonomy" id="320322"/>
    <lineage>
        <taxon>Eukaryota</taxon>
        <taxon>Viridiplantae</taxon>
        <taxon>Streptophyta</taxon>
        <taxon>Embryophyta</taxon>
        <taxon>Tracheophyta</taxon>
        <taxon>Spermatophyta</taxon>
        <taxon>Magnoliopsida</taxon>
        <taxon>Liliopsida</taxon>
        <taxon>Zingiberales</taxon>
        <taxon>Musaceae</taxon>
        <taxon>Musa</taxon>
    </lineage>
</organism>
<reference evidence="3" key="1">
    <citation type="submission" date="2022-05" db="EMBL/GenBank/DDBJ databases">
        <title>The Musa troglodytarum L. genome provides insights into the mechanism of non-climacteric behaviour and enrichment of carotenoids.</title>
        <authorList>
            <person name="Wang J."/>
        </authorList>
    </citation>
    <scope>NUCLEOTIDE SEQUENCE</scope>
    <source>
        <tissue evidence="3">Leaf</tissue>
    </source>
</reference>
<dbReference type="PANTHER" id="PTHR37196:SF2">
    <property type="entry name" value="TRANSMEMBRANE PROTEIN"/>
    <property type="match status" value="1"/>
</dbReference>
<dbReference type="PANTHER" id="PTHR37196">
    <property type="entry name" value="TRANSMEMBRANE PROTEIN"/>
    <property type="match status" value="1"/>
</dbReference>
<evidence type="ECO:0000313" key="3">
    <source>
        <dbReference type="EMBL" id="URD76186.1"/>
    </source>
</evidence>
<sequence>MESISCPSPSPPPHSFLGHHSAKPRRRHGQLFLLTKSPKHRHNLLFLAISPTQQALGNSLDAAATSPAAAGDLSVLVPVSALLLSIYWVANFIVPGMITRELQPAASEQEAGTEEEKEEGMVKPPKLKIKKSRGTKKTTTPL</sequence>
<accession>A0A9E7JCT8</accession>
<keyword evidence="2" id="KW-0812">Transmembrane</keyword>
<keyword evidence="4" id="KW-1185">Reference proteome</keyword>